<comment type="caution">
    <text evidence="1">The sequence shown here is derived from an EMBL/GenBank/DDBJ whole genome shotgun (WGS) entry which is preliminary data.</text>
</comment>
<accession>A0A8J7S840</accession>
<sequence>MKTKLWSNALMSRRIIDKSKFSWKEEDRFKLDYKMVFEDRKPLEEPEVPDVDQILEAKLNEWNKQLEKARKVAFEQGYKQGRSDGMSQAREELDQRLGSLGSQFQSAFEAWKSNVDLLKPGILQLVFDITEAILEMPVTNGTMRNKLEAELSELIQEVDKKSRPVLWVSADDYELAESLITEYGENTGVILRVGKNCKPGEYQLDTNREKIVRDFRQMLYDFKDSLILPKS</sequence>
<protein>
    <recommendedName>
        <fullName evidence="3">Flagellar assembly protein FliH</fullName>
    </recommendedName>
</protein>
<dbReference type="Proteomes" id="UP000673975">
    <property type="component" value="Unassembled WGS sequence"/>
</dbReference>
<dbReference type="AlphaFoldDB" id="A0A8J7S840"/>
<evidence type="ECO:0000313" key="1">
    <source>
        <dbReference type="EMBL" id="MBP3191936.1"/>
    </source>
</evidence>
<evidence type="ECO:0000313" key="2">
    <source>
        <dbReference type="Proteomes" id="UP000673975"/>
    </source>
</evidence>
<name>A0A8J7S840_9BACT</name>
<proteinExistence type="predicted"/>
<evidence type="ECO:0008006" key="3">
    <source>
        <dbReference type="Google" id="ProtNLM"/>
    </source>
</evidence>
<gene>
    <name evidence="1" type="ORF">NATSA_04580</name>
</gene>
<reference evidence="1" key="1">
    <citation type="submission" date="2021-02" db="EMBL/GenBank/DDBJ databases">
        <title>Natronogracilivirga saccharolytica gen. nov. sp. nov. a new anaerobic, haloalkiliphilic carbohydrate-fermenting bacterium from soda lake and proposing of Cyclonatronumiaceae fam. nov. in the phylum Balneolaeota.</title>
        <authorList>
            <person name="Zhilina T.N."/>
            <person name="Sorokin D.Y."/>
            <person name="Zavarzina D.G."/>
            <person name="Toshchakov S.V."/>
            <person name="Kublanov I.V."/>
        </authorList>
    </citation>
    <scope>NUCLEOTIDE SEQUENCE</scope>
    <source>
        <strain evidence="1">Z-1702</strain>
    </source>
</reference>
<dbReference type="EMBL" id="JAFIDN010000003">
    <property type="protein sequence ID" value="MBP3191936.1"/>
    <property type="molecule type" value="Genomic_DNA"/>
</dbReference>
<organism evidence="1 2">
    <name type="scientific">Natronogracilivirga saccharolytica</name>
    <dbReference type="NCBI Taxonomy" id="2812953"/>
    <lineage>
        <taxon>Bacteria</taxon>
        <taxon>Pseudomonadati</taxon>
        <taxon>Balneolota</taxon>
        <taxon>Balneolia</taxon>
        <taxon>Balneolales</taxon>
        <taxon>Cyclonatronaceae</taxon>
        <taxon>Natronogracilivirga</taxon>
    </lineage>
</organism>
<keyword evidence="2" id="KW-1185">Reference proteome</keyword>
<dbReference type="RefSeq" id="WP_210510837.1">
    <property type="nucleotide sequence ID" value="NZ_JAFIDN010000003.1"/>
</dbReference>